<keyword evidence="1 3" id="KW-0732">Signal</keyword>
<accession>A0A371RGV5</accession>
<evidence type="ECO:0000313" key="5">
    <source>
        <dbReference type="EMBL" id="RFB04679.1"/>
    </source>
</evidence>
<proteinExistence type="predicted"/>
<protein>
    <submittedName>
        <fullName evidence="5">Outer membrane protein assembly factor BamE</fullName>
    </submittedName>
</protein>
<dbReference type="InterPro" id="IPR037873">
    <property type="entry name" value="BamE-like"/>
</dbReference>
<evidence type="ECO:0000256" key="3">
    <source>
        <dbReference type="SAM" id="SignalP"/>
    </source>
</evidence>
<dbReference type="GO" id="GO:0019867">
    <property type="term" value="C:outer membrane"/>
    <property type="evidence" value="ECO:0007669"/>
    <property type="project" value="InterPro"/>
</dbReference>
<gene>
    <name evidence="5" type="primary">bamE</name>
    <name evidence="5" type="ORF">DX908_04935</name>
</gene>
<dbReference type="RefSeq" id="WP_116391312.1">
    <property type="nucleotide sequence ID" value="NZ_QUQO01000001.1"/>
</dbReference>
<dbReference type="Proteomes" id="UP000264589">
    <property type="component" value="Unassembled WGS sequence"/>
</dbReference>
<evidence type="ECO:0000313" key="6">
    <source>
        <dbReference type="Proteomes" id="UP000264589"/>
    </source>
</evidence>
<feature type="chain" id="PRO_5016928394" evidence="3">
    <location>
        <begin position="20"/>
        <end position="149"/>
    </location>
</feature>
<feature type="domain" description="Outer membrane protein assembly factor BamE" evidence="4">
    <location>
        <begin position="39"/>
        <end position="98"/>
    </location>
</feature>
<evidence type="ECO:0000256" key="2">
    <source>
        <dbReference type="ARBA" id="ARBA00023136"/>
    </source>
</evidence>
<evidence type="ECO:0000256" key="1">
    <source>
        <dbReference type="ARBA" id="ARBA00022729"/>
    </source>
</evidence>
<name>A0A371RGV5_9PROT</name>
<dbReference type="InParanoid" id="A0A371RGV5"/>
<dbReference type="Gene3D" id="3.30.1450.10">
    <property type="match status" value="1"/>
</dbReference>
<dbReference type="PROSITE" id="PS51257">
    <property type="entry name" value="PROKAR_LIPOPROTEIN"/>
    <property type="match status" value="1"/>
</dbReference>
<dbReference type="InterPro" id="IPR007450">
    <property type="entry name" value="BamE_dom"/>
</dbReference>
<dbReference type="AlphaFoldDB" id="A0A371RGV5"/>
<comment type="caution">
    <text evidence="5">The sequence shown here is derived from an EMBL/GenBank/DDBJ whole genome shotgun (WGS) entry which is preliminary data.</text>
</comment>
<dbReference type="Pfam" id="PF04355">
    <property type="entry name" value="BamE"/>
    <property type="match status" value="1"/>
</dbReference>
<keyword evidence="6" id="KW-1185">Reference proteome</keyword>
<keyword evidence="2" id="KW-0472">Membrane</keyword>
<dbReference type="OrthoDB" id="7203955at2"/>
<evidence type="ECO:0000259" key="4">
    <source>
        <dbReference type="Pfam" id="PF04355"/>
    </source>
</evidence>
<reference evidence="5 6" key="1">
    <citation type="submission" date="2018-08" db="EMBL/GenBank/DDBJ databases">
        <title>Parvularcula sp. SM1705, isolated from surface water of the South Sea China.</title>
        <authorList>
            <person name="Sun L."/>
        </authorList>
    </citation>
    <scope>NUCLEOTIDE SEQUENCE [LARGE SCALE GENOMIC DNA]</scope>
    <source>
        <strain evidence="5 6">SM1705</strain>
    </source>
</reference>
<dbReference type="EMBL" id="QUQO01000001">
    <property type="protein sequence ID" value="RFB04679.1"/>
    <property type="molecule type" value="Genomic_DNA"/>
</dbReference>
<organism evidence="5 6">
    <name type="scientific">Parvularcula marina</name>
    <dbReference type="NCBI Taxonomy" id="2292771"/>
    <lineage>
        <taxon>Bacteria</taxon>
        <taxon>Pseudomonadati</taxon>
        <taxon>Pseudomonadota</taxon>
        <taxon>Alphaproteobacteria</taxon>
        <taxon>Parvularculales</taxon>
        <taxon>Parvularculaceae</taxon>
        <taxon>Parvularcula</taxon>
    </lineage>
</organism>
<feature type="signal peptide" evidence="3">
    <location>
        <begin position="1"/>
        <end position="19"/>
    </location>
</feature>
<sequence>MRLALVLSALLLSTACVSIRDTHGYAIERGETELTALEGIDTKESVLARFGEPSVRPSMSDDVWYYISTTTNSRAFYQTETTSRDIIVFAFNEDGTVADVLEFDLEDGQQVAINDRVTRTRGKELSFLEQLIGGVGKGAGAVDPDNAPQ</sequence>